<reference evidence="3" key="1">
    <citation type="submission" date="2016-02" db="EMBL/GenBank/DDBJ databases">
        <authorList>
            <person name="liu f."/>
        </authorList>
    </citation>
    <scope>NUCLEOTIDE SEQUENCE [LARGE SCALE GENOMIC DNA]</scope>
</reference>
<dbReference type="Proteomes" id="UP000182631">
    <property type="component" value="Unassembled WGS sequence"/>
</dbReference>
<evidence type="ECO:0000313" key="2">
    <source>
        <dbReference type="EMBL" id="SAY39166.1"/>
    </source>
</evidence>
<name>A0A164Y591_9SYNE</name>
<dbReference type="AlphaFoldDB" id="A0A164Y591"/>
<evidence type="ECO:0000256" key="1">
    <source>
        <dbReference type="SAM" id="MobiDB-lite"/>
    </source>
</evidence>
<dbReference type="EMBL" id="FITM01000136">
    <property type="protein sequence ID" value="SAY39166.1"/>
    <property type="molecule type" value="Genomic_DNA"/>
</dbReference>
<feature type="region of interest" description="Disordered" evidence="1">
    <location>
        <begin position="78"/>
        <end position="97"/>
    </location>
</feature>
<keyword evidence="3" id="KW-1185">Reference proteome</keyword>
<proteinExistence type="predicted"/>
<sequence length="97" mass="10651">MWITEDAAPHLYKRGEQYPGGGELQKLCITQAKHTAARSWLAEVSTTCPCCSRSAIWTRPSVIEMSQGQVPGQGLCPQVQAAEQQAEHPLHPQRLLG</sequence>
<evidence type="ECO:0000313" key="3">
    <source>
        <dbReference type="Proteomes" id="UP000182631"/>
    </source>
</evidence>
<gene>
    <name evidence="2" type="ORF">FLM9_1229</name>
</gene>
<protein>
    <submittedName>
        <fullName evidence="2">Uncharacterized protein</fullName>
    </submittedName>
</protein>
<accession>A0A164Y591</accession>
<organism evidence="2 3">
    <name type="scientific">Candidatus Synechococcus spongiarum</name>
    <dbReference type="NCBI Taxonomy" id="431041"/>
    <lineage>
        <taxon>Bacteria</taxon>
        <taxon>Bacillati</taxon>
        <taxon>Cyanobacteriota</taxon>
        <taxon>Cyanophyceae</taxon>
        <taxon>Synechococcales</taxon>
        <taxon>Synechococcaceae</taxon>
        <taxon>Synechococcus</taxon>
    </lineage>
</organism>